<feature type="non-terminal residue" evidence="2">
    <location>
        <position position="191"/>
    </location>
</feature>
<organism evidence="2 3">
    <name type="scientific">Gigaspora margarita</name>
    <dbReference type="NCBI Taxonomy" id="4874"/>
    <lineage>
        <taxon>Eukaryota</taxon>
        <taxon>Fungi</taxon>
        <taxon>Fungi incertae sedis</taxon>
        <taxon>Mucoromycota</taxon>
        <taxon>Glomeromycotina</taxon>
        <taxon>Glomeromycetes</taxon>
        <taxon>Diversisporales</taxon>
        <taxon>Gigasporaceae</taxon>
        <taxon>Gigaspora</taxon>
    </lineage>
</organism>
<evidence type="ECO:0000313" key="3">
    <source>
        <dbReference type="Proteomes" id="UP000789901"/>
    </source>
</evidence>
<reference evidence="2 3" key="1">
    <citation type="submission" date="2021-06" db="EMBL/GenBank/DDBJ databases">
        <authorList>
            <person name="Kallberg Y."/>
            <person name="Tangrot J."/>
            <person name="Rosling A."/>
        </authorList>
    </citation>
    <scope>NUCLEOTIDE SEQUENCE [LARGE SCALE GENOMIC DNA]</scope>
    <source>
        <strain evidence="2 3">120-4 pot B 10/14</strain>
    </source>
</reference>
<name>A0ABN7X787_GIGMA</name>
<proteinExistence type="predicted"/>
<protein>
    <submittedName>
        <fullName evidence="2">27334_t:CDS:1</fullName>
    </submittedName>
</protein>
<comment type="caution">
    <text evidence="2">The sequence shown here is derived from an EMBL/GenBank/DDBJ whole genome shotgun (WGS) entry which is preliminary data.</text>
</comment>
<evidence type="ECO:0000313" key="2">
    <source>
        <dbReference type="EMBL" id="CAG8848993.1"/>
    </source>
</evidence>
<evidence type="ECO:0000256" key="1">
    <source>
        <dbReference type="SAM" id="MobiDB-lite"/>
    </source>
</evidence>
<dbReference type="Proteomes" id="UP000789901">
    <property type="component" value="Unassembled WGS sequence"/>
</dbReference>
<dbReference type="EMBL" id="CAJVQB010094331">
    <property type="protein sequence ID" value="CAG8848993.1"/>
    <property type="molecule type" value="Genomic_DNA"/>
</dbReference>
<feature type="non-terminal residue" evidence="2">
    <location>
        <position position="1"/>
    </location>
</feature>
<feature type="region of interest" description="Disordered" evidence="1">
    <location>
        <begin position="24"/>
        <end position="45"/>
    </location>
</feature>
<feature type="compositionally biased region" description="Basic and acidic residues" evidence="1">
    <location>
        <begin position="24"/>
        <end position="41"/>
    </location>
</feature>
<feature type="compositionally biased region" description="Polar residues" evidence="1">
    <location>
        <begin position="175"/>
        <end position="191"/>
    </location>
</feature>
<sequence>QSLLPNISLNQPNNNSEYLNSRYEKDKQKKCEKHALESNKQREKRKLQNALNMHKKRDLETTDKRLSKCQENLAHKKKEKFPSIELFKEEYEVPQELTALTEIEEMLITQDVREFTTRLSQKVTRALYWLKTNNIFYCDIEIAEDILQSLPDNSLIIDQLLQISDNQSIHEKNNHSNINESNKHLANSNDK</sequence>
<feature type="region of interest" description="Disordered" evidence="1">
    <location>
        <begin position="172"/>
        <end position="191"/>
    </location>
</feature>
<accession>A0ABN7X787</accession>
<gene>
    <name evidence="2" type="ORF">GMARGA_LOCUS39466</name>
</gene>
<keyword evidence="3" id="KW-1185">Reference proteome</keyword>